<proteinExistence type="inferred from homology"/>
<dbReference type="SUPFAM" id="SSF53254">
    <property type="entry name" value="Phosphoglycerate mutase-like"/>
    <property type="match status" value="1"/>
</dbReference>
<feature type="binding site" evidence="12">
    <location>
        <position position="60"/>
    </location>
    <ligand>
        <name>substrate</name>
    </ligand>
</feature>
<dbReference type="SMART" id="SM00504">
    <property type="entry name" value="Ubox"/>
    <property type="match status" value="1"/>
</dbReference>
<feature type="compositionally biased region" description="Low complexity" evidence="13">
    <location>
        <begin position="243"/>
        <end position="260"/>
    </location>
</feature>
<dbReference type="GO" id="GO:0005634">
    <property type="term" value="C:nucleus"/>
    <property type="evidence" value="ECO:0007669"/>
    <property type="project" value="UniProtKB-SubCell"/>
</dbReference>
<protein>
    <recommendedName>
        <fullName evidence="6">RING-type E3 ubiquitin transferase</fullName>
        <ecNumber evidence="6">2.3.2.27</ecNumber>
    </recommendedName>
</protein>
<evidence type="ECO:0000256" key="7">
    <source>
        <dbReference type="ARBA" id="ARBA00022490"/>
    </source>
</evidence>
<evidence type="ECO:0000313" key="16">
    <source>
        <dbReference type="Proteomes" id="UP000559027"/>
    </source>
</evidence>
<evidence type="ECO:0000256" key="11">
    <source>
        <dbReference type="PIRSR" id="PIRSR613078-1"/>
    </source>
</evidence>
<dbReference type="GO" id="GO:0006511">
    <property type="term" value="P:ubiquitin-dependent protein catabolic process"/>
    <property type="evidence" value="ECO:0007669"/>
    <property type="project" value="InterPro"/>
</dbReference>
<dbReference type="InterPro" id="IPR019474">
    <property type="entry name" value="Ub_conjug_fac_E4_core"/>
</dbReference>
<dbReference type="OrthoDB" id="20295at2759"/>
<dbReference type="InterPro" id="IPR003613">
    <property type="entry name" value="Ubox_domain"/>
</dbReference>
<dbReference type="InterPro" id="IPR013083">
    <property type="entry name" value="Znf_RING/FYVE/PHD"/>
</dbReference>
<evidence type="ECO:0000256" key="4">
    <source>
        <dbReference type="ARBA" id="ARBA00004906"/>
    </source>
</evidence>
<reference evidence="15 16" key="1">
    <citation type="journal article" date="2020" name="ISME J.">
        <title>Uncovering the hidden diversity of litter-decomposition mechanisms in mushroom-forming fungi.</title>
        <authorList>
            <person name="Floudas D."/>
            <person name="Bentzer J."/>
            <person name="Ahren D."/>
            <person name="Johansson T."/>
            <person name="Persson P."/>
            <person name="Tunlid A."/>
        </authorList>
    </citation>
    <scope>NUCLEOTIDE SEQUENCE [LARGE SCALE GENOMIC DNA]</scope>
    <source>
        <strain evidence="15 16">CBS 146.42</strain>
    </source>
</reference>
<evidence type="ECO:0000256" key="2">
    <source>
        <dbReference type="ARBA" id="ARBA00004123"/>
    </source>
</evidence>
<comment type="subcellular location">
    <subcellularLocation>
        <location evidence="3">Cytoplasm</location>
    </subcellularLocation>
    <subcellularLocation>
        <location evidence="2">Nucleus</location>
    </subcellularLocation>
</comment>
<dbReference type="PROSITE" id="PS51698">
    <property type="entry name" value="U_BOX"/>
    <property type="match status" value="1"/>
</dbReference>
<dbReference type="GO" id="GO:0000151">
    <property type="term" value="C:ubiquitin ligase complex"/>
    <property type="evidence" value="ECO:0007669"/>
    <property type="project" value="InterPro"/>
</dbReference>
<comment type="similarity">
    <text evidence="5">Belongs to the ubiquitin conjugation factor E4 family.</text>
</comment>
<keyword evidence="9" id="KW-0833">Ubl conjugation pathway</keyword>
<keyword evidence="7" id="KW-0963">Cytoplasm</keyword>
<dbReference type="Gene3D" id="3.40.50.1240">
    <property type="entry name" value="Phosphoglycerate mutase-like"/>
    <property type="match status" value="1"/>
</dbReference>
<evidence type="ECO:0000256" key="6">
    <source>
        <dbReference type="ARBA" id="ARBA00012483"/>
    </source>
</evidence>
<organism evidence="15 16">
    <name type="scientific">Leucocoprinus leucothites</name>
    <dbReference type="NCBI Taxonomy" id="201217"/>
    <lineage>
        <taxon>Eukaryota</taxon>
        <taxon>Fungi</taxon>
        <taxon>Dikarya</taxon>
        <taxon>Basidiomycota</taxon>
        <taxon>Agaricomycotina</taxon>
        <taxon>Agaricomycetes</taxon>
        <taxon>Agaricomycetidae</taxon>
        <taxon>Agaricales</taxon>
        <taxon>Agaricineae</taxon>
        <taxon>Agaricaceae</taxon>
        <taxon>Leucocoprinus</taxon>
    </lineage>
</organism>
<dbReference type="Proteomes" id="UP000559027">
    <property type="component" value="Unassembled WGS sequence"/>
</dbReference>
<dbReference type="GO" id="GO:0005737">
    <property type="term" value="C:cytoplasm"/>
    <property type="evidence" value="ECO:0007669"/>
    <property type="project" value="UniProtKB-SubCell"/>
</dbReference>
<feature type="region of interest" description="Disordered" evidence="13">
    <location>
        <begin position="243"/>
        <end position="309"/>
    </location>
</feature>
<comment type="caution">
    <text evidence="15">The sequence shown here is derived from an EMBL/GenBank/DDBJ whole genome shotgun (WGS) entry which is preliminary data.</text>
</comment>
<dbReference type="Pfam" id="PF10408">
    <property type="entry name" value="Ufd2P_core"/>
    <property type="match status" value="1"/>
</dbReference>
<name>A0A8H5G8X0_9AGAR</name>
<keyword evidence="10" id="KW-0539">Nucleus</keyword>
<dbReference type="SUPFAM" id="SSF57850">
    <property type="entry name" value="RING/U-box"/>
    <property type="match status" value="1"/>
</dbReference>
<dbReference type="CDD" id="cd16657">
    <property type="entry name" value="RING-Ubox_UBE4A"/>
    <property type="match status" value="1"/>
</dbReference>
<gene>
    <name evidence="15" type="ORF">D9756_004703</name>
</gene>
<dbReference type="PANTHER" id="PTHR13931:SF2">
    <property type="entry name" value="UBIQUITIN CONJUGATION FACTOR E4 B"/>
    <property type="match status" value="1"/>
</dbReference>
<evidence type="ECO:0000256" key="5">
    <source>
        <dbReference type="ARBA" id="ARBA00007434"/>
    </source>
</evidence>
<dbReference type="EMBL" id="JAACJO010000003">
    <property type="protein sequence ID" value="KAF5360436.1"/>
    <property type="molecule type" value="Genomic_DNA"/>
</dbReference>
<evidence type="ECO:0000259" key="14">
    <source>
        <dbReference type="PROSITE" id="PS51698"/>
    </source>
</evidence>
<evidence type="ECO:0000256" key="10">
    <source>
        <dbReference type="ARBA" id="ARBA00023242"/>
    </source>
</evidence>
<evidence type="ECO:0000256" key="8">
    <source>
        <dbReference type="ARBA" id="ARBA00022679"/>
    </source>
</evidence>
<feature type="active site" description="Tele-phosphohistidine intermediate" evidence="11">
    <location>
        <position position="11"/>
    </location>
</feature>
<dbReference type="GO" id="GO:0000209">
    <property type="term" value="P:protein polyubiquitination"/>
    <property type="evidence" value="ECO:0007669"/>
    <property type="project" value="TreeGrafter"/>
</dbReference>
<evidence type="ECO:0000256" key="3">
    <source>
        <dbReference type="ARBA" id="ARBA00004496"/>
    </source>
</evidence>
<dbReference type="Pfam" id="PF04564">
    <property type="entry name" value="U-box"/>
    <property type="match status" value="1"/>
</dbReference>
<evidence type="ECO:0000256" key="13">
    <source>
        <dbReference type="SAM" id="MobiDB-lite"/>
    </source>
</evidence>
<dbReference type="FunFam" id="3.30.40.10:FF:000055">
    <property type="entry name" value="Ubiquitin conjugation factor e4 a"/>
    <property type="match status" value="1"/>
</dbReference>
<comment type="catalytic activity">
    <reaction evidence="1">
        <text>S-ubiquitinyl-[E2 ubiquitin-conjugating enzyme]-L-cysteine + [acceptor protein]-L-lysine = [E2 ubiquitin-conjugating enzyme]-L-cysteine + N(6)-ubiquitinyl-[acceptor protein]-L-lysine.</text>
        <dbReference type="EC" id="2.3.2.27"/>
    </reaction>
</comment>
<evidence type="ECO:0000313" key="15">
    <source>
        <dbReference type="EMBL" id="KAF5360436.1"/>
    </source>
</evidence>
<keyword evidence="8" id="KW-0808">Transferase</keyword>
<dbReference type="GO" id="GO:0036503">
    <property type="term" value="P:ERAD pathway"/>
    <property type="evidence" value="ECO:0007669"/>
    <property type="project" value="InterPro"/>
</dbReference>
<comment type="pathway">
    <text evidence="4">Protein modification; protein ubiquitination.</text>
</comment>
<dbReference type="EC" id="2.3.2.27" evidence="6"/>
<sequence>MVTVTFIFIRHGESTDNTRTLWAGWRDSPLTNHGMNQSKALGEMLSPVEFKAIHCSDLKRAVMTAEAISDAQSHPKPPVQASALFREQNYGSGEGKRWDSQRISGLTVDEHYERGIYPALRNRSDKFPGGESLEDLADRAKEAIDKILLPYVWDEAHHEAHIVVVSHGLFLVELITALIKRQSARDNGMVQSKDFRGMRNTAWTKVRVSVELNLMADPNPAAPNPQDDADRIRLKRLAKLQASQATTSFSDSSSRPASATPNTSKPSTPAPKADGPRPQAASPPIQRPPVGVSKPTAVQGSVPPPAKRKAVAKLDLASWEDQTIQDILRVTLSKETAEKSGHEITWLKHLQQELVSESISADSLSTDLIDRLLIARLELNPQEMTDDLEYLPALVSLPPITIFEYLVGSWKRLNAARVALNKKNYPPPDTQQAIIKLDKLRELLISYAGLTLQEPEMFPQPQGRVIGAPELVKPLLSLSALSTPLLTGPTTDPNTLDSSDVEQFIQELAHRFENDELESVLGPVIKGLLHNECLFRPEGLAGGDAGWRGVISGLELLVSIKSIAILITKMPEFNPSDATAPTIEKVSLLGPLCRLGVFGKEWPDIAKSYFVESEGRRRTDIESSYASLRGTLKSLQTSLFHIFNNLVRASADSREAVLQYFARVISLNKRRAGTHVDPETVASDGFMVNLQIILYKFADPFIDATYSKMDRVDPLFYIHSDRIELSDETRIKATSEEANEWASANRDPRASAPNFISHIFFLCIAMGHYGYLKTIGSYNELARHVDDTQRHLDWIEQEGSWVGTLQQSRVEMAIRLRKLELDKLRSHMHAYQAALLDPELVFASINFMTFLSTWLIRQVDPKKSHPKPVVQLPLPEEVPMAFRILPEYIIEDIADFMLFSTNAAPDKWEMSGRTELLTFVLTFLTSTWYIKNPFLKSKVNDVLFIATQYYGRERSGLLGNMLNTEPLALKHLIPALTHFYIEVEQTGASSQFYDKFNSRRSIAHVLKIVWPNQNHRDAVDREAKNVDKFVRFVNLMMNDVTYLLDESVNNISQIHNIENEMKDKAAWAAQTPQHREEREQTLRGLERQASMYTRLGARTVELLKVFTGQTKEPFMMPEIVDRLAAMLDYNLNALAGPRCQELKVRNPQKLGWDPRSLLRDIIDVLVNLSDQEAFTKAVANDGRSYSKELFEQAARIAIKRGIKTETEIAPFRLFIEKVEEAKANMEAEEDLGEVPDEYLDPLMFTLMRDPVMLPSSKAVMDIATIKSHLLSDTKDPFNRAPLRIEDVIPMPDLKAKIDAFLIERRNKRIANAMDTSA</sequence>
<dbReference type="SMART" id="SM00855">
    <property type="entry name" value="PGAM"/>
    <property type="match status" value="1"/>
</dbReference>
<feature type="domain" description="U-box" evidence="14">
    <location>
        <begin position="1233"/>
        <end position="1307"/>
    </location>
</feature>
<feature type="active site" description="Proton donor/acceptor" evidence="11">
    <location>
        <position position="87"/>
    </location>
</feature>
<dbReference type="PANTHER" id="PTHR13931">
    <property type="entry name" value="UBIQUITINATION FACTOR E4"/>
    <property type="match status" value="1"/>
</dbReference>
<feature type="binding site" evidence="12">
    <location>
        <begin position="87"/>
        <end position="90"/>
    </location>
    <ligand>
        <name>substrate</name>
    </ligand>
</feature>
<feature type="binding site" evidence="12">
    <location>
        <begin position="10"/>
        <end position="17"/>
    </location>
    <ligand>
        <name>substrate</name>
    </ligand>
</feature>
<keyword evidence="16" id="KW-1185">Reference proteome</keyword>
<dbReference type="InterPro" id="IPR013078">
    <property type="entry name" value="His_Pase_superF_clade-1"/>
</dbReference>
<dbReference type="Pfam" id="PF00300">
    <property type="entry name" value="His_Phos_1"/>
    <property type="match status" value="1"/>
</dbReference>
<dbReference type="GO" id="GO:0034450">
    <property type="term" value="F:ubiquitin-ubiquitin ligase activity"/>
    <property type="evidence" value="ECO:0007669"/>
    <property type="project" value="InterPro"/>
</dbReference>
<evidence type="ECO:0000256" key="9">
    <source>
        <dbReference type="ARBA" id="ARBA00022786"/>
    </source>
</evidence>
<dbReference type="CDD" id="cd07067">
    <property type="entry name" value="HP_PGM_like"/>
    <property type="match status" value="1"/>
</dbReference>
<dbReference type="Gene3D" id="3.30.40.10">
    <property type="entry name" value="Zinc/RING finger domain, C3HC4 (zinc finger)"/>
    <property type="match status" value="1"/>
</dbReference>
<evidence type="ECO:0000256" key="1">
    <source>
        <dbReference type="ARBA" id="ARBA00000900"/>
    </source>
</evidence>
<dbReference type="InterPro" id="IPR029033">
    <property type="entry name" value="His_PPase_superfam"/>
</dbReference>
<evidence type="ECO:0000256" key="12">
    <source>
        <dbReference type="PIRSR" id="PIRSR613078-2"/>
    </source>
</evidence>
<accession>A0A8H5G8X0</accession>
<dbReference type="UniPathway" id="UPA00143"/>
<dbReference type="InterPro" id="IPR045132">
    <property type="entry name" value="UBE4"/>
</dbReference>